<dbReference type="EMBL" id="RFFH01000007">
    <property type="protein sequence ID" value="RMI31446.1"/>
    <property type="molecule type" value="Genomic_DNA"/>
</dbReference>
<evidence type="ECO:0000259" key="4">
    <source>
        <dbReference type="Pfam" id="PF00440"/>
    </source>
</evidence>
<dbReference type="AlphaFoldDB" id="A0A3M2L391"/>
<proteinExistence type="predicted"/>
<dbReference type="InterPro" id="IPR001647">
    <property type="entry name" value="HTH_TetR"/>
</dbReference>
<dbReference type="GO" id="GO:0003677">
    <property type="term" value="F:DNA binding"/>
    <property type="evidence" value="ECO:0007669"/>
    <property type="project" value="UniProtKB-KW"/>
</dbReference>
<gene>
    <name evidence="5" type="ORF">EBN03_19090</name>
</gene>
<reference evidence="5 6" key="1">
    <citation type="submission" date="2018-10" db="EMBL/GenBank/DDBJ databases">
        <title>Isolation from cow dung.</title>
        <authorList>
            <person name="Ling L."/>
        </authorList>
    </citation>
    <scope>NUCLEOTIDE SEQUENCE [LARGE SCALE GENOMIC DNA]</scope>
    <source>
        <strain evidence="5 6">NEAU-LL90</strain>
    </source>
</reference>
<accession>A0A3M2L391</accession>
<evidence type="ECO:0000313" key="6">
    <source>
        <dbReference type="Proteomes" id="UP000279275"/>
    </source>
</evidence>
<comment type="caution">
    <text evidence="5">The sequence shown here is derived from an EMBL/GenBank/DDBJ whole genome shotgun (WGS) entry which is preliminary data.</text>
</comment>
<dbReference type="PANTHER" id="PTHR47506">
    <property type="entry name" value="TRANSCRIPTIONAL REGULATORY PROTEIN"/>
    <property type="match status" value="1"/>
</dbReference>
<evidence type="ECO:0000313" key="5">
    <source>
        <dbReference type="EMBL" id="RMI31446.1"/>
    </source>
</evidence>
<sequence length="73" mass="8044">MGRPRAFGEEVVVARAMETFWTHGYANNSPAQLAEATGIAKGSLYNAFTSELFDRCLGLHHHRTITVRDPLVG</sequence>
<dbReference type="Pfam" id="PF00440">
    <property type="entry name" value="TetR_N"/>
    <property type="match status" value="1"/>
</dbReference>
<feature type="domain" description="HTH tetR-type" evidence="4">
    <location>
        <begin position="14"/>
        <end position="50"/>
    </location>
</feature>
<keyword evidence="2" id="KW-0238">DNA-binding</keyword>
<dbReference type="SUPFAM" id="SSF46689">
    <property type="entry name" value="Homeodomain-like"/>
    <property type="match status" value="1"/>
</dbReference>
<dbReference type="PANTHER" id="PTHR47506:SF1">
    <property type="entry name" value="HTH-TYPE TRANSCRIPTIONAL REGULATOR YJDC"/>
    <property type="match status" value="1"/>
</dbReference>
<keyword evidence="1" id="KW-0805">Transcription regulation</keyword>
<evidence type="ECO:0000256" key="2">
    <source>
        <dbReference type="ARBA" id="ARBA00023125"/>
    </source>
</evidence>
<dbReference type="OrthoDB" id="9805134at2"/>
<evidence type="ECO:0000256" key="3">
    <source>
        <dbReference type="ARBA" id="ARBA00023163"/>
    </source>
</evidence>
<evidence type="ECO:0000256" key="1">
    <source>
        <dbReference type="ARBA" id="ARBA00023015"/>
    </source>
</evidence>
<dbReference type="InterPro" id="IPR009057">
    <property type="entry name" value="Homeodomain-like_sf"/>
</dbReference>
<name>A0A3M2L391_9NOCA</name>
<organism evidence="5 6">
    <name type="scientific">Nocardia stercoris</name>
    <dbReference type="NCBI Taxonomy" id="2483361"/>
    <lineage>
        <taxon>Bacteria</taxon>
        <taxon>Bacillati</taxon>
        <taxon>Actinomycetota</taxon>
        <taxon>Actinomycetes</taxon>
        <taxon>Mycobacteriales</taxon>
        <taxon>Nocardiaceae</taxon>
        <taxon>Nocardia</taxon>
    </lineage>
</organism>
<dbReference type="RefSeq" id="WP_122189396.1">
    <property type="nucleotide sequence ID" value="NZ_RFFH01000007.1"/>
</dbReference>
<dbReference type="Gene3D" id="1.10.10.60">
    <property type="entry name" value="Homeodomain-like"/>
    <property type="match status" value="1"/>
</dbReference>
<dbReference type="Proteomes" id="UP000279275">
    <property type="component" value="Unassembled WGS sequence"/>
</dbReference>
<keyword evidence="6" id="KW-1185">Reference proteome</keyword>
<protein>
    <submittedName>
        <fullName evidence="5">TetR/AcrR family transcriptional regulator</fullName>
    </submittedName>
</protein>
<keyword evidence="3" id="KW-0804">Transcription</keyword>